<dbReference type="GO" id="GO:0005886">
    <property type="term" value="C:plasma membrane"/>
    <property type="evidence" value="ECO:0007669"/>
    <property type="project" value="UniProtKB-SubCell"/>
</dbReference>
<feature type="transmembrane region" description="Helical" evidence="6">
    <location>
        <begin position="152"/>
        <end position="175"/>
    </location>
</feature>
<keyword evidence="4 6" id="KW-1133">Transmembrane helix</keyword>
<name>A0A1N6FQX2_9RHOB</name>
<evidence type="ECO:0000256" key="6">
    <source>
        <dbReference type="SAM" id="Phobius"/>
    </source>
</evidence>
<evidence type="ECO:0000259" key="7">
    <source>
        <dbReference type="Pfam" id="PF00892"/>
    </source>
</evidence>
<proteinExistence type="predicted"/>
<dbReference type="InterPro" id="IPR050638">
    <property type="entry name" value="AA-Vitamin_Transporters"/>
</dbReference>
<gene>
    <name evidence="8" type="ORF">SAMN05444002_1882</name>
</gene>
<feature type="transmembrane region" description="Helical" evidence="6">
    <location>
        <begin position="102"/>
        <end position="119"/>
    </location>
</feature>
<feature type="transmembrane region" description="Helical" evidence="6">
    <location>
        <begin position="246"/>
        <end position="266"/>
    </location>
</feature>
<dbReference type="RefSeq" id="WP_074255968.1">
    <property type="nucleotide sequence ID" value="NZ_FSRL01000001.1"/>
</dbReference>
<evidence type="ECO:0000256" key="4">
    <source>
        <dbReference type="ARBA" id="ARBA00022989"/>
    </source>
</evidence>
<evidence type="ECO:0000256" key="2">
    <source>
        <dbReference type="ARBA" id="ARBA00022475"/>
    </source>
</evidence>
<feature type="domain" description="EamA" evidence="7">
    <location>
        <begin position="11"/>
        <end position="143"/>
    </location>
</feature>
<dbReference type="Gene3D" id="1.10.3730.20">
    <property type="match status" value="1"/>
</dbReference>
<keyword evidence="3 6" id="KW-0812">Transmembrane</keyword>
<feature type="transmembrane region" description="Helical" evidence="6">
    <location>
        <begin position="272"/>
        <end position="288"/>
    </location>
</feature>
<organism evidence="8 9">
    <name type="scientific">Vannielia litorea</name>
    <dbReference type="NCBI Taxonomy" id="1217970"/>
    <lineage>
        <taxon>Bacteria</taxon>
        <taxon>Pseudomonadati</taxon>
        <taxon>Pseudomonadota</taxon>
        <taxon>Alphaproteobacteria</taxon>
        <taxon>Rhodobacterales</taxon>
        <taxon>Paracoccaceae</taxon>
        <taxon>Vannielia</taxon>
    </lineage>
</organism>
<evidence type="ECO:0000313" key="9">
    <source>
        <dbReference type="Proteomes" id="UP000184932"/>
    </source>
</evidence>
<feature type="transmembrane region" description="Helical" evidence="6">
    <location>
        <begin position="69"/>
        <end position="90"/>
    </location>
</feature>
<feature type="transmembrane region" description="Helical" evidence="6">
    <location>
        <begin position="7"/>
        <end position="29"/>
    </location>
</feature>
<keyword evidence="5 6" id="KW-0472">Membrane</keyword>
<feature type="domain" description="EamA" evidence="7">
    <location>
        <begin position="154"/>
        <end position="289"/>
    </location>
</feature>
<accession>A0A1N6FQX2</accession>
<evidence type="ECO:0000256" key="3">
    <source>
        <dbReference type="ARBA" id="ARBA00022692"/>
    </source>
</evidence>
<dbReference type="PANTHER" id="PTHR32322:SF18">
    <property type="entry name" value="S-ADENOSYLMETHIONINE_S-ADENOSYLHOMOCYSTEINE TRANSPORTER"/>
    <property type="match status" value="1"/>
</dbReference>
<evidence type="ECO:0000256" key="1">
    <source>
        <dbReference type="ARBA" id="ARBA00004651"/>
    </source>
</evidence>
<dbReference type="Pfam" id="PF00892">
    <property type="entry name" value="EamA"/>
    <property type="match status" value="2"/>
</dbReference>
<protein>
    <submittedName>
        <fullName evidence="8">Permease of the drug/metabolite transporter (DMT) superfamily</fullName>
    </submittedName>
</protein>
<comment type="subcellular location">
    <subcellularLocation>
        <location evidence="1">Cell membrane</location>
        <topology evidence="1">Multi-pass membrane protein</topology>
    </subcellularLocation>
</comment>
<feature type="transmembrane region" description="Helical" evidence="6">
    <location>
        <begin position="35"/>
        <end position="57"/>
    </location>
</feature>
<feature type="transmembrane region" description="Helical" evidence="6">
    <location>
        <begin position="187"/>
        <end position="209"/>
    </location>
</feature>
<sequence>MERKDRIDAFGAASLVGFSLLLGFGQVIIKVGNEGFGPVFFAGMRSALSLGFLLIWMRARGIVLELGPGVRGLGLLMGLFFTGEFVALFIALDLTTVARSALMFYTMPVWLALLAHFLLPGERLTVVKVTGLALAFAGVAMALLAGSEGGGALVGDLCALAGAWCWAGLALVVRGTRLREMRAESQLMWQLAVSAVLLGALAPLFGPLFRGPEALHWGVLLVQGLVISGAGFLFWLWILKFYPASSVASFGFLTPVFGTLLGWLILDEPLPGVILLALALVAAGLWLVNRPVGRVRVA</sequence>
<dbReference type="InterPro" id="IPR037185">
    <property type="entry name" value="EmrE-like"/>
</dbReference>
<evidence type="ECO:0000256" key="5">
    <source>
        <dbReference type="ARBA" id="ARBA00023136"/>
    </source>
</evidence>
<dbReference type="PANTHER" id="PTHR32322">
    <property type="entry name" value="INNER MEMBRANE TRANSPORTER"/>
    <property type="match status" value="1"/>
</dbReference>
<dbReference type="EMBL" id="FSRL01000001">
    <property type="protein sequence ID" value="SIN97669.1"/>
    <property type="molecule type" value="Genomic_DNA"/>
</dbReference>
<reference evidence="9" key="1">
    <citation type="submission" date="2016-11" db="EMBL/GenBank/DDBJ databases">
        <authorList>
            <person name="Varghese N."/>
            <person name="Submissions S."/>
        </authorList>
    </citation>
    <scope>NUCLEOTIDE SEQUENCE [LARGE SCALE GENOMIC DNA]</scope>
    <source>
        <strain evidence="9">DSM 29440</strain>
    </source>
</reference>
<dbReference type="STRING" id="1217970.SAMN05444002_1882"/>
<dbReference type="InterPro" id="IPR000620">
    <property type="entry name" value="EamA_dom"/>
</dbReference>
<keyword evidence="9" id="KW-1185">Reference proteome</keyword>
<feature type="transmembrane region" description="Helical" evidence="6">
    <location>
        <begin position="126"/>
        <end position="146"/>
    </location>
</feature>
<dbReference type="SUPFAM" id="SSF103481">
    <property type="entry name" value="Multidrug resistance efflux transporter EmrE"/>
    <property type="match status" value="2"/>
</dbReference>
<dbReference type="Proteomes" id="UP000184932">
    <property type="component" value="Unassembled WGS sequence"/>
</dbReference>
<dbReference type="OrthoDB" id="184388at2"/>
<dbReference type="AlphaFoldDB" id="A0A1N6FQX2"/>
<evidence type="ECO:0000313" key="8">
    <source>
        <dbReference type="EMBL" id="SIN97669.1"/>
    </source>
</evidence>
<feature type="transmembrane region" description="Helical" evidence="6">
    <location>
        <begin position="215"/>
        <end position="239"/>
    </location>
</feature>
<keyword evidence="2" id="KW-1003">Cell membrane</keyword>